<name>A0A383XPM3_9GAMM</name>
<evidence type="ECO:0000256" key="1">
    <source>
        <dbReference type="SAM" id="Phobius"/>
    </source>
</evidence>
<keyword evidence="1" id="KW-1133">Transmembrane helix</keyword>
<accession>A0A383XPM3</accession>
<evidence type="ECO:0000313" key="3">
    <source>
        <dbReference type="EMBL" id="PWN54577.1"/>
    </source>
</evidence>
<dbReference type="InterPro" id="IPR007345">
    <property type="entry name" value="Polysacch_pyruvyl_Trfase"/>
</dbReference>
<dbReference type="EMBL" id="QEQK01000022">
    <property type="protein sequence ID" value="PWN54577.1"/>
    <property type="molecule type" value="Genomic_DNA"/>
</dbReference>
<keyword evidence="1" id="KW-0472">Membrane</keyword>
<reference evidence="3 4" key="1">
    <citation type="submission" date="2018-05" db="EMBL/GenBank/DDBJ databases">
        <title>Abyssibacter profundi OUC007T gen. nov., sp. nov, a marine bacterium isolated from seawater of the Mariana Trench.</title>
        <authorList>
            <person name="Zhou S."/>
        </authorList>
    </citation>
    <scope>NUCLEOTIDE SEQUENCE [LARGE SCALE GENOMIC DNA]</scope>
    <source>
        <strain evidence="3 4">OUC007</strain>
    </source>
</reference>
<evidence type="ECO:0000313" key="4">
    <source>
        <dbReference type="Proteomes" id="UP000251800"/>
    </source>
</evidence>
<protein>
    <recommendedName>
        <fullName evidence="2">Polysaccharide pyruvyl transferase domain-containing protein</fullName>
    </recommendedName>
</protein>
<feature type="transmembrane region" description="Helical" evidence="1">
    <location>
        <begin position="105"/>
        <end position="125"/>
    </location>
</feature>
<evidence type="ECO:0000259" key="2">
    <source>
        <dbReference type="Pfam" id="PF04230"/>
    </source>
</evidence>
<gene>
    <name evidence="3" type="ORF">DEH80_16585</name>
</gene>
<dbReference type="Pfam" id="PF04230">
    <property type="entry name" value="PS_pyruv_trans"/>
    <property type="match status" value="1"/>
</dbReference>
<organism evidence="3 4">
    <name type="scientific">Abyssibacter profundi</name>
    <dbReference type="NCBI Taxonomy" id="2182787"/>
    <lineage>
        <taxon>Bacteria</taxon>
        <taxon>Pseudomonadati</taxon>
        <taxon>Pseudomonadota</taxon>
        <taxon>Gammaproteobacteria</taxon>
        <taxon>Chromatiales</taxon>
        <taxon>Oceanococcaceae</taxon>
        <taxon>Abyssibacter</taxon>
    </lineage>
</organism>
<feature type="domain" description="Polysaccharide pyruvyl transferase" evidence="2">
    <location>
        <begin position="21"/>
        <end position="297"/>
    </location>
</feature>
<dbReference type="Proteomes" id="UP000251800">
    <property type="component" value="Unassembled WGS sequence"/>
</dbReference>
<keyword evidence="1" id="KW-0812">Transmembrane</keyword>
<comment type="caution">
    <text evidence="3">The sequence shown here is derived from an EMBL/GenBank/DDBJ whole genome shotgun (WGS) entry which is preliminary data.</text>
</comment>
<proteinExistence type="predicted"/>
<keyword evidence="4" id="KW-1185">Reference proteome</keyword>
<sequence>MSRRGGGVKVYVFSLRTQFENAGDLLINAAAVAWLSRHSRVYCLGRGVPQYYADAFISAVTTYGNVSNIRILNERLITTIALWPVRYGIGKAVYVQKPGHYTGAYSFRSFVLYFVHAILMLWIKLWGAEIYRMPSSMQPAVGIFGLLTAFHSRLCDKLFVRDGRSLEILEAWGCRADLAPDLAHFYFSTSGKQTRLRAKRDPVMVTIVPRAKNVDAYWSQLIERIQTKTNQDARIKIVSQVFFDSELCDQLADSCGLDHFRLSEEKFSIEKLFDVYKSVNYVISDRLHALLAGRLSGACPVMPKLASEKVLGYFDTWFRRENECELDECGIGAVYLITDRRMVELKGVLELALSRAIKTCE</sequence>
<dbReference type="AlphaFoldDB" id="A0A383XPM3"/>